<dbReference type="Proteomes" id="UP000015105">
    <property type="component" value="Chromosome 6D"/>
</dbReference>
<protein>
    <submittedName>
        <fullName evidence="1">Uncharacterized protein</fullName>
    </submittedName>
</protein>
<sequence length="174" mass="19243">RPQPAMATRPGPLTEWPWQRMGNFKVRTTQAIAMLALPPSSSVLCSVPSSSRDAWEEASLEQETRLVELMHQPSKPVLYFQSKCFLLPLLAGLLGYSCVAPAIVVDALHGSALARFSNTSNRKFSFHPLPIPPPLLFCTILPQNQIAPAVTSEVSSFILRRKIYFVSLLNPSQI</sequence>
<evidence type="ECO:0000313" key="2">
    <source>
        <dbReference type="Proteomes" id="UP000015105"/>
    </source>
</evidence>
<dbReference type="EnsemblPlants" id="AET6Gv20596600.11">
    <property type="protein sequence ID" value="AET6Gv20596600.11"/>
    <property type="gene ID" value="AET6Gv20596600"/>
</dbReference>
<reference evidence="1" key="5">
    <citation type="journal article" date="2021" name="G3 (Bethesda)">
        <title>Aegilops tauschii genome assembly Aet v5.0 features greater sequence contiguity and improved annotation.</title>
        <authorList>
            <person name="Wang L."/>
            <person name="Zhu T."/>
            <person name="Rodriguez J.C."/>
            <person name="Deal K.R."/>
            <person name="Dubcovsky J."/>
            <person name="McGuire P.E."/>
            <person name="Lux T."/>
            <person name="Spannagl M."/>
            <person name="Mayer K.F.X."/>
            <person name="Baldrich P."/>
            <person name="Meyers B.C."/>
            <person name="Huo N."/>
            <person name="Gu Y.Q."/>
            <person name="Zhou H."/>
            <person name="Devos K.M."/>
            <person name="Bennetzen J.L."/>
            <person name="Unver T."/>
            <person name="Budak H."/>
            <person name="Gulick P.J."/>
            <person name="Galiba G."/>
            <person name="Kalapos B."/>
            <person name="Nelson D.R."/>
            <person name="Li P."/>
            <person name="You F.M."/>
            <person name="Luo M.C."/>
            <person name="Dvorak J."/>
        </authorList>
    </citation>
    <scope>NUCLEOTIDE SEQUENCE [LARGE SCALE GENOMIC DNA]</scope>
    <source>
        <strain evidence="1">cv. AL8/78</strain>
    </source>
</reference>
<keyword evidence="2" id="KW-1185">Reference proteome</keyword>
<accession>A0A453P3V2</accession>
<reference evidence="2" key="1">
    <citation type="journal article" date="2014" name="Science">
        <title>Ancient hybridizations among the ancestral genomes of bread wheat.</title>
        <authorList>
            <consortium name="International Wheat Genome Sequencing Consortium,"/>
            <person name="Marcussen T."/>
            <person name="Sandve S.R."/>
            <person name="Heier L."/>
            <person name="Spannagl M."/>
            <person name="Pfeifer M."/>
            <person name="Jakobsen K.S."/>
            <person name="Wulff B.B."/>
            <person name="Steuernagel B."/>
            <person name="Mayer K.F."/>
            <person name="Olsen O.A."/>
        </authorList>
    </citation>
    <scope>NUCLEOTIDE SEQUENCE [LARGE SCALE GENOMIC DNA]</scope>
    <source>
        <strain evidence="2">cv. AL8/78</strain>
    </source>
</reference>
<reference evidence="2" key="2">
    <citation type="journal article" date="2017" name="Nat. Plants">
        <title>The Aegilops tauschii genome reveals multiple impacts of transposons.</title>
        <authorList>
            <person name="Zhao G."/>
            <person name="Zou C."/>
            <person name="Li K."/>
            <person name="Wang K."/>
            <person name="Li T."/>
            <person name="Gao L."/>
            <person name="Zhang X."/>
            <person name="Wang H."/>
            <person name="Yang Z."/>
            <person name="Liu X."/>
            <person name="Jiang W."/>
            <person name="Mao L."/>
            <person name="Kong X."/>
            <person name="Jiao Y."/>
            <person name="Jia J."/>
        </authorList>
    </citation>
    <scope>NUCLEOTIDE SEQUENCE [LARGE SCALE GENOMIC DNA]</scope>
    <source>
        <strain evidence="2">cv. AL8/78</strain>
    </source>
</reference>
<organism evidence="1 2">
    <name type="scientific">Aegilops tauschii subsp. strangulata</name>
    <name type="common">Goatgrass</name>
    <dbReference type="NCBI Taxonomy" id="200361"/>
    <lineage>
        <taxon>Eukaryota</taxon>
        <taxon>Viridiplantae</taxon>
        <taxon>Streptophyta</taxon>
        <taxon>Embryophyta</taxon>
        <taxon>Tracheophyta</taxon>
        <taxon>Spermatophyta</taxon>
        <taxon>Magnoliopsida</taxon>
        <taxon>Liliopsida</taxon>
        <taxon>Poales</taxon>
        <taxon>Poaceae</taxon>
        <taxon>BOP clade</taxon>
        <taxon>Pooideae</taxon>
        <taxon>Triticodae</taxon>
        <taxon>Triticeae</taxon>
        <taxon>Triticinae</taxon>
        <taxon>Aegilops</taxon>
    </lineage>
</organism>
<evidence type="ECO:0000313" key="1">
    <source>
        <dbReference type="EnsemblPlants" id="AET6Gv20596600.11"/>
    </source>
</evidence>
<name>A0A453P3V2_AEGTS</name>
<dbReference type="AlphaFoldDB" id="A0A453P3V2"/>
<proteinExistence type="predicted"/>
<reference evidence="1" key="3">
    <citation type="journal article" date="2017" name="Nature">
        <title>Genome sequence of the progenitor of the wheat D genome Aegilops tauschii.</title>
        <authorList>
            <person name="Luo M.C."/>
            <person name="Gu Y.Q."/>
            <person name="Puiu D."/>
            <person name="Wang H."/>
            <person name="Twardziok S.O."/>
            <person name="Deal K.R."/>
            <person name="Huo N."/>
            <person name="Zhu T."/>
            <person name="Wang L."/>
            <person name="Wang Y."/>
            <person name="McGuire P.E."/>
            <person name="Liu S."/>
            <person name="Long H."/>
            <person name="Ramasamy R.K."/>
            <person name="Rodriguez J.C."/>
            <person name="Van S.L."/>
            <person name="Yuan L."/>
            <person name="Wang Z."/>
            <person name="Xia Z."/>
            <person name="Xiao L."/>
            <person name="Anderson O.D."/>
            <person name="Ouyang S."/>
            <person name="Liang Y."/>
            <person name="Zimin A.V."/>
            <person name="Pertea G."/>
            <person name="Qi P."/>
            <person name="Bennetzen J.L."/>
            <person name="Dai X."/>
            <person name="Dawson M.W."/>
            <person name="Muller H.G."/>
            <person name="Kugler K."/>
            <person name="Rivarola-Duarte L."/>
            <person name="Spannagl M."/>
            <person name="Mayer K.F.X."/>
            <person name="Lu F.H."/>
            <person name="Bevan M.W."/>
            <person name="Leroy P."/>
            <person name="Li P."/>
            <person name="You F.M."/>
            <person name="Sun Q."/>
            <person name="Liu Z."/>
            <person name="Lyons E."/>
            <person name="Wicker T."/>
            <person name="Salzberg S.L."/>
            <person name="Devos K.M."/>
            <person name="Dvorak J."/>
        </authorList>
    </citation>
    <scope>NUCLEOTIDE SEQUENCE [LARGE SCALE GENOMIC DNA]</scope>
    <source>
        <strain evidence="1">cv. AL8/78</strain>
    </source>
</reference>
<dbReference type="Gramene" id="AET6Gv20596600.11">
    <property type="protein sequence ID" value="AET6Gv20596600.11"/>
    <property type="gene ID" value="AET6Gv20596600"/>
</dbReference>
<reference evidence="1" key="4">
    <citation type="submission" date="2019-03" db="UniProtKB">
        <authorList>
            <consortium name="EnsemblPlants"/>
        </authorList>
    </citation>
    <scope>IDENTIFICATION</scope>
</reference>